<dbReference type="RefSeq" id="WP_097553394.1">
    <property type="nucleotide sequence ID" value="NZ_PCMW01000013.1"/>
</dbReference>
<reference evidence="10 11" key="1">
    <citation type="submission" date="2017-09" db="EMBL/GenBank/DDBJ databases">
        <title>Whole genomes of Flavobacteriaceae.</title>
        <authorList>
            <person name="Stine C."/>
            <person name="Li C."/>
            <person name="Tadesse D."/>
        </authorList>
    </citation>
    <scope>NUCLEOTIDE SEQUENCE [LARGE SCALE GENOMIC DNA]</scope>
    <source>
        <strain evidence="10 11">ATCC 35036</strain>
    </source>
</reference>
<dbReference type="NCBIfam" id="TIGR04183">
    <property type="entry name" value="Por_Secre_tail"/>
    <property type="match status" value="1"/>
</dbReference>
<name>A0A2H3KEC3_9FLAO</name>
<dbReference type="OrthoDB" id="9792152at2"/>
<proteinExistence type="inferred from homology"/>
<feature type="active site" description="Charge relay system" evidence="6">
    <location>
        <position position="155"/>
    </location>
</feature>
<keyword evidence="5 6" id="KW-0720">Serine protease</keyword>
<evidence type="ECO:0000256" key="6">
    <source>
        <dbReference type="PROSITE-ProRule" id="PRU01240"/>
    </source>
</evidence>
<dbReference type="PROSITE" id="PS51829">
    <property type="entry name" value="P_HOMO_B"/>
    <property type="match status" value="1"/>
</dbReference>
<organism evidence="10 11">
    <name type="scientific">Flavobacterium branchiophilum</name>
    <dbReference type="NCBI Taxonomy" id="55197"/>
    <lineage>
        <taxon>Bacteria</taxon>
        <taxon>Pseudomonadati</taxon>
        <taxon>Bacteroidota</taxon>
        <taxon>Flavobacteriia</taxon>
        <taxon>Flavobacteriales</taxon>
        <taxon>Flavobacteriaceae</taxon>
        <taxon>Flavobacterium</taxon>
    </lineage>
</organism>
<keyword evidence="4 6" id="KW-0378">Hydrolase</keyword>
<dbReference type="Gene3D" id="2.60.40.10">
    <property type="entry name" value="Immunoglobulins"/>
    <property type="match status" value="1"/>
</dbReference>
<dbReference type="InterPro" id="IPR036116">
    <property type="entry name" value="FN3_sf"/>
</dbReference>
<dbReference type="AlphaFoldDB" id="A0A2H3KEC3"/>
<dbReference type="Pfam" id="PF00082">
    <property type="entry name" value="Peptidase_S8"/>
    <property type="match status" value="1"/>
</dbReference>
<evidence type="ECO:0000313" key="11">
    <source>
        <dbReference type="Proteomes" id="UP000220828"/>
    </source>
</evidence>
<dbReference type="Proteomes" id="UP000220828">
    <property type="component" value="Unassembled WGS sequence"/>
</dbReference>
<feature type="active site" description="Charge relay system" evidence="6">
    <location>
        <position position="344"/>
    </location>
</feature>
<dbReference type="GO" id="GO:0004252">
    <property type="term" value="F:serine-type endopeptidase activity"/>
    <property type="evidence" value="ECO:0007669"/>
    <property type="project" value="UniProtKB-UniRule"/>
</dbReference>
<dbReference type="SUPFAM" id="SSF49785">
    <property type="entry name" value="Galactose-binding domain-like"/>
    <property type="match status" value="2"/>
</dbReference>
<evidence type="ECO:0000256" key="8">
    <source>
        <dbReference type="SAM" id="SignalP"/>
    </source>
</evidence>
<keyword evidence="2 6" id="KW-0645">Protease</keyword>
<dbReference type="Gene3D" id="2.60.120.380">
    <property type="match status" value="1"/>
</dbReference>
<dbReference type="InterPro" id="IPR013783">
    <property type="entry name" value="Ig-like_fold"/>
</dbReference>
<evidence type="ECO:0000313" key="10">
    <source>
        <dbReference type="EMBL" id="PDS26526.1"/>
    </source>
</evidence>
<keyword evidence="7" id="KW-0175">Coiled coil</keyword>
<dbReference type="InterPro" id="IPR036852">
    <property type="entry name" value="Peptidase_S8/S53_dom_sf"/>
</dbReference>
<dbReference type="EMBL" id="PCMW01000013">
    <property type="protein sequence ID" value="PDS26526.1"/>
    <property type="molecule type" value="Genomic_DNA"/>
</dbReference>
<dbReference type="Gene3D" id="2.60.120.260">
    <property type="entry name" value="Galactose-binding domain-like"/>
    <property type="match status" value="1"/>
</dbReference>
<evidence type="ECO:0000256" key="5">
    <source>
        <dbReference type="ARBA" id="ARBA00022825"/>
    </source>
</evidence>
<evidence type="ECO:0000256" key="2">
    <source>
        <dbReference type="ARBA" id="ARBA00022670"/>
    </source>
</evidence>
<dbReference type="InterPro" id="IPR026444">
    <property type="entry name" value="Secre_tail"/>
</dbReference>
<comment type="caution">
    <text evidence="10">The sequence shown here is derived from an EMBL/GenBank/DDBJ whole genome shotgun (WGS) entry which is preliminary data.</text>
</comment>
<keyword evidence="3 8" id="KW-0732">Signal</keyword>
<dbReference type="InterPro" id="IPR034058">
    <property type="entry name" value="TagA/B/C/D_pept_dom"/>
</dbReference>
<protein>
    <recommendedName>
        <fullName evidence="9">P/Homo B domain-containing protein</fullName>
    </recommendedName>
</protein>
<dbReference type="SUPFAM" id="SSF49265">
    <property type="entry name" value="Fibronectin type III"/>
    <property type="match status" value="1"/>
</dbReference>
<dbReference type="Pfam" id="PF18962">
    <property type="entry name" value="Por_Secre_tail"/>
    <property type="match status" value="1"/>
</dbReference>
<dbReference type="SUPFAM" id="SSF52743">
    <property type="entry name" value="Subtilisin-like"/>
    <property type="match status" value="1"/>
</dbReference>
<dbReference type="InterPro" id="IPR051048">
    <property type="entry name" value="Peptidase_S8/S53_subtilisin"/>
</dbReference>
<evidence type="ECO:0000256" key="1">
    <source>
        <dbReference type="ARBA" id="ARBA00011073"/>
    </source>
</evidence>
<dbReference type="PANTHER" id="PTHR43399:SF4">
    <property type="entry name" value="CELL WALL-ASSOCIATED PROTEASE"/>
    <property type="match status" value="1"/>
</dbReference>
<dbReference type="PROSITE" id="PS00138">
    <property type="entry name" value="SUBTILASE_SER"/>
    <property type="match status" value="1"/>
</dbReference>
<feature type="domain" description="P/Homo B" evidence="9">
    <location>
        <begin position="726"/>
        <end position="885"/>
    </location>
</feature>
<sequence length="968" mass="104239">MKLKTLLLLFISSFAFSQNASQRQEIVKEYDFLKIKQFKNQLLEERQNFEKKLAKFSKNNKNFKAAYTTSGKKEYRSVMGFVNDSTPLYYTTYNNGATLTTRARKLWNNGGLGLNLQGQGMIAGVWDGGSVRLTHSHFQNRVVQKDLSTKALSDHSTHVTGTIIQNKTNAPTSKGMAFDASVWANDWDNDLYEVIDEAGLGLLVSNHSYGYAAFNANNQLQLPIYYFGAYISESKNWDIIANMLPNYLMVTAAGNDRDSQAAITNKGGYDLLSGSKTAKNNMVVAAVNSVSIYNDASSVVMSSFSNWGPTDDGRIKPDICAKGVAVSSTISTSDTATGSFNGTSMASPGITGSLLLLQQHYNNVFGKYMSAAMLKGVALHTADEAGSAPGPDYSFGWGLMNCEAAANAITNNGMSSIVQENTLNSGETKTFTVKAIGGTTPLMASISWNDPAGTANTGTVDLATPVLVNDLDIKITQNTSNFLPWKLNPASPSAAATTGDNVVDPFEKIQISNASGDYTITVTHKGTLLNPQKFTLVVTGVDSNFTIRTNQPEYVACSTGQATFPINYLASTTNPTNFSVSGLPSGVTSSFGSSNLSATGTNTLTLSNLTNLAPGNYPFVVSAVNGTETELVNLNLRIYSNTFTSLANLVPANNSMDQAIYPNLTWDSSINAQTYTVEVATDSAFSNIVQTATVSTNSYFANMLNTNTEYFWRVKSNNLCGSSSFSSPLKFKTVNLYCSSASNSTVTNIGSVANTVVNSQLTFNDPSITSIYDIDVTANITHTYVQDMTIKITSPLGTVVVLQQEACGNQDDINATYDDNGAAIVCGTAAPAISGRVKSNQLLSAFAGQNPNGTWTFTVDDPYNGDGGSLNSWSINVCKQITLSNQSFDANQFEVYPNPSNGIYNIKVNKFFGKLNAQVVDINGRVVMNNIDEFTNEKQINISNLQSGIYILKIVGDNINYSTKLIKN</sequence>
<accession>A0A2H3KEC3</accession>
<evidence type="ECO:0000256" key="7">
    <source>
        <dbReference type="SAM" id="Coils"/>
    </source>
</evidence>
<dbReference type="InterPro" id="IPR000209">
    <property type="entry name" value="Peptidase_S8/S53_dom"/>
</dbReference>
<comment type="similarity">
    <text evidence="1 6">Belongs to the peptidase S8 family.</text>
</comment>
<evidence type="ECO:0000259" key="9">
    <source>
        <dbReference type="PROSITE" id="PS51829"/>
    </source>
</evidence>
<dbReference type="InterPro" id="IPR002884">
    <property type="entry name" value="P_dom"/>
</dbReference>
<dbReference type="InterPro" id="IPR023828">
    <property type="entry name" value="Peptidase_S8_Ser-AS"/>
</dbReference>
<dbReference type="PROSITE" id="PS51892">
    <property type="entry name" value="SUBTILASE"/>
    <property type="match status" value="1"/>
</dbReference>
<feature type="coiled-coil region" evidence="7">
    <location>
        <begin position="35"/>
        <end position="66"/>
    </location>
</feature>
<dbReference type="Gene3D" id="3.40.50.200">
    <property type="entry name" value="Peptidase S8/S53 domain"/>
    <property type="match status" value="1"/>
</dbReference>
<evidence type="ECO:0000256" key="3">
    <source>
        <dbReference type="ARBA" id="ARBA00022729"/>
    </source>
</evidence>
<feature type="signal peptide" evidence="8">
    <location>
        <begin position="1"/>
        <end position="17"/>
    </location>
</feature>
<evidence type="ECO:0000256" key="4">
    <source>
        <dbReference type="ARBA" id="ARBA00022801"/>
    </source>
</evidence>
<dbReference type="InterPro" id="IPR008979">
    <property type="entry name" value="Galactose-bd-like_sf"/>
</dbReference>
<dbReference type="CDD" id="cd04842">
    <property type="entry name" value="Peptidases_S8_Kp43_protease"/>
    <property type="match status" value="1"/>
</dbReference>
<feature type="chain" id="PRO_5013648752" description="P/Homo B domain-containing protein" evidence="8">
    <location>
        <begin position="18"/>
        <end position="968"/>
    </location>
</feature>
<dbReference type="PANTHER" id="PTHR43399">
    <property type="entry name" value="SUBTILISIN-RELATED"/>
    <property type="match status" value="1"/>
</dbReference>
<dbReference type="Pfam" id="PF01483">
    <property type="entry name" value="P_proprotein"/>
    <property type="match status" value="1"/>
</dbReference>
<dbReference type="GO" id="GO:0006508">
    <property type="term" value="P:proteolysis"/>
    <property type="evidence" value="ECO:0007669"/>
    <property type="project" value="UniProtKB-KW"/>
</dbReference>
<feature type="active site" description="Charge relay system" evidence="6">
    <location>
        <position position="127"/>
    </location>
</feature>
<gene>
    <name evidence="10" type="ORF">B0A77_02185</name>
</gene>